<dbReference type="OrthoDB" id="9812189at2"/>
<evidence type="ECO:0000313" key="9">
    <source>
        <dbReference type="Proteomes" id="UP000199046"/>
    </source>
</evidence>
<evidence type="ECO:0000256" key="4">
    <source>
        <dbReference type="ARBA" id="ARBA00022989"/>
    </source>
</evidence>
<evidence type="ECO:0000313" key="8">
    <source>
        <dbReference type="EMBL" id="SFC06977.1"/>
    </source>
</evidence>
<reference evidence="9" key="1">
    <citation type="submission" date="2016-10" db="EMBL/GenBank/DDBJ databases">
        <authorList>
            <person name="Varghese N."/>
            <person name="Submissions S."/>
        </authorList>
    </citation>
    <scope>NUCLEOTIDE SEQUENCE [LARGE SCALE GENOMIC DNA]</scope>
    <source>
        <strain evidence="9">DSM 23439</strain>
    </source>
</reference>
<feature type="transmembrane region" description="Helical" evidence="6">
    <location>
        <begin position="251"/>
        <end position="271"/>
    </location>
</feature>
<keyword evidence="5 6" id="KW-0472">Membrane</keyword>
<dbReference type="STRING" id="402385.SAMN05421848_0428"/>
<dbReference type="InterPro" id="IPR020846">
    <property type="entry name" value="MFS_dom"/>
</dbReference>
<dbReference type="PROSITE" id="PS50850">
    <property type="entry name" value="MFS"/>
    <property type="match status" value="1"/>
</dbReference>
<dbReference type="SUPFAM" id="SSF103473">
    <property type="entry name" value="MFS general substrate transporter"/>
    <property type="match status" value="1"/>
</dbReference>
<feature type="transmembrane region" description="Helical" evidence="6">
    <location>
        <begin position="369"/>
        <end position="389"/>
    </location>
</feature>
<evidence type="ECO:0000256" key="2">
    <source>
        <dbReference type="ARBA" id="ARBA00022475"/>
    </source>
</evidence>
<dbReference type="InterPro" id="IPR036259">
    <property type="entry name" value="MFS_trans_sf"/>
</dbReference>
<feature type="transmembrane region" description="Helical" evidence="6">
    <location>
        <begin position="145"/>
        <end position="165"/>
    </location>
</feature>
<dbReference type="InterPro" id="IPR011701">
    <property type="entry name" value="MFS"/>
</dbReference>
<feature type="transmembrane region" description="Helical" evidence="6">
    <location>
        <begin position="341"/>
        <end position="363"/>
    </location>
</feature>
<keyword evidence="3 6" id="KW-0812">Transmembrane</keyword>
<sequence>MSHGNTTASSDSFSDVTHWSAVFAFAFSVAVVVITELLPVSLLSPMAEDLAISEGMAGQSMTATALVAVVSSLLITRVTKGIDRRHVILAFSLILTLSNVLVVFAGNFAVLTLGRLLLGVALGGLWSMAPSLTMRLAAPSKVPRALSIVFGGLSVALVLAAPLGSYLGTLIGWRGVFAGAAVLGVICAIWQWLSMPGMPSTRVNTLSDLWQVARHPRMRIGIVAQFCVFAGQFSFFSYMRPFYESWVGLESHHLSLIFLAFGVANFIGTSFSSRVIEANLKGTLVVAPLIIGACALGLALFGTHIGWMILLTLIWGFVFGTVPVGWSTWVTRHFANDPENAGGLQVATIQFANMTGAALGGYLLTVGNATTPVLLAGVLMLVTSLIVAMKIHPDSRT</sequence>
<evidence type="ECO:0000256" key="5">
    <source>
        <dbReference type="ARBA" id="ARBA00023136"/>
    </source>
</evidence>
<feature type="transmembrane region" description="Helical" evidence="6">
    <location>
        <begin position="116"/>
        <end position="138"/>
    </location>
</feature>
<feature type="transmembrane region" description="Helical" evidence="6">
    <location>
        <begin position="283"/>
        <end position="301"/>
    </location>
</feature>
<dbReference type="PANTHER" id="PTHR43124">
    <property type="entry name" value="PURINE EFFLUX PUMP PBUE"/>
    <property type="match status" value="1"/>
</dbReference>
<feature type="transmembrane region" description="Helical" evidence="6">
    <location>
        <begin position="307"/>
        <end position="329"/>
    </location>
</feature>
<evidence type="ECO:0000259" key="7">
    <source>
        <dbReference type="PROSITE" id="PS50850"/>
    </source>
</evidence>
<evidence type="ECO:0000256" key="3">
    <source>
        <dbReference type="ARBA" id="ARBA00022692"/>
    </source>
</evidence>
<feature type="transmembrane region" description="Helical" evidence="6">
    <location>
        <begin position="56"/>
        <end position="75"/>
    </location>
</feature>
<dbReference type="InterPro" id="IPR050189">
    <property type="entry name" value="MFS_Efflux_Transporters"/>
</dbReference>
<dbReference type="AlphaFoldDB" id="A0A1I1G5F2"/>
<name>A0A1I1G5F2_9GAMM</name>
<evidence type="ECO:0000256" key="6">
    <source>
        <dbReference type="SAM" id="Phobius"/>
    </source>
</evidence>
<protein>
    <submittedName>
        <fullName evidence="8">MFS transporter, DHA1 family, purine ribonucleoside efflux pump</fullName>
    </submittedName>
</protein>
<feature type="domain" description="Major facilitator superfamily (MFS) profile" evidence="7">
    <location>
        <begin position="14"/>
        <end position="396"/>
    </location>
</feature>
<gene>
    <name evidence="8" type="ORF">SAMN05421848_0428</name>
</gene>
<dbReference type="GO" id="GO:0005886">
    <property type="term" value="C:plasma membrane"/>
    <property type="evidence" value="ECO:0007669"/>
    <property type="project" value="UniProtKB-SubCell"/>
</dbReference>
<feature type="transmembrane region" description="Helical" evidence="6">
    <location>
        <begin position="21"/>
        <end position="44"/>
    </location>
</feature>
<feature type="transmembrane region" description="Helical" evidence="6">
    <location>
        <begin position="171"/>
        <end position="193"/>
    </location>
</feature>
<accession>A0A1I1G5F2</accession>
<feature type="transmembrane region" description="Helical" evidence="6">
    <location>
        <begin position="220"/>
        <end position="239"/>
    </location>
</feature>
<dbReference type="RefSeq" id="WP_090130324.1">
    <property type="nucleotide sequence ID" value="NZ_FOLY01000001.1"/>
</dbReference>
<feature type="transmembrane region" description="Helical" evidence="6">
    <location>
        <begin position="87"/>
        <end position="110"/>
    </location>
</feature>
<organism evidence="8 9">
    <name type="scientific">Kushneria avicenniae</name>
    <dbReference type="NCBI Taxonomy" id="402385"/>
    <lineage>
        <taxon>Bacteria</taxon>
        <taxon>Pseudomonadati</taxon>
        <taxon>Pseudomonadota</taxon>
        <taxon>Gammaproteobacteria</taxon>
        <taxon>Oceanospirillales</taxon>
        <taxon>Halomonadaceae</taxon>
        <taxon>Kushneria</taxon>
    </lineage>
</organism>
<evidence type="ECO:0000256" key="1">
    <source>
        <dbReference type="ARBA" id="ARBA00004651"/>
    </source>
</evidence>
<keyword evidence="9" id="KW-1185">Reference proteome</keyword>
<dbReference type="CDD" id="cd17324">
    <property type="entry name" value="MFS_NepI_like"/>
    <property type="match status" value="1"/>
</dbReference>
<comment type="subcellular location">
    <subcellularLocation>
        <location evidence="1">Cell membrane</location>
        <topology evidence="1">Multi-pass membrane protein</topology>
    </subcellularLocation>
</comment>
<dbReference type="PANTHER" id="PTHR43124:SF5">
    <property type="entry name" value="PURINE RIBONUCLEOSIDE EFFLUX PUMP NEPI"/>
    <property type="match status" value="1"/>
</dbReference>
<dbReference type="Gene3D" id="1.20.1250.20">
    <property type="entry name" value="MFS general substrate transporter like domains"/>
    <property type="match status" value="1"/>
</dbReference>
<dbReference type="Proteomes" id="UP000199046">
    <property type="component" value="Unassembled WGS sequence"/>
</dbReference>
<dbReference type="GO" id="GO:0022857">
    <property type="term" value="F:transmembrane transporter activity"/>
    <property type="evidence" value="ECO:0007669"/>
    <property type="project" value="InterPro"/>
</dbReference>
<dbReference type="EMBL" id="FOLY01000001">
    <property type="protein sequence ID" value="SFC06977.1"/>
    <property type="molecule type" value="Genomic_DNA"/>
</dbReference>
<proteinExistence type="predicted"/>
<keyword evidence="4 6" id="KW-1133">Transmembrane helix</keyword>
<dbReference type="Pfam" id="PF07690">
    <property type="entry name" value="MFS_1"/>
    <property type="match status" value="1"/>
</dbReference>
<keyword evidence="2" id="KW-1003">Cell membrane</keyword>